<dbReference type="Pfam" id="PF00082">
    <property type="entry name" value="Peptidase_S8"/>
    <property type="match status" value="1"/>
</dbReference>
<evidence type="ECO:0000256" key="3">
    <source>
        <dbReference type="ARBA" id="ARBA00022801"/>
    </source>
</evidence>
<evidence type="ECO:0000256" key="2">
    <source>
        <dbReference type="ARBA" id="ARBA00022670"/>
    </source>
</evidence>
<evidence type="ECO:0000313" key="7">
    <source>
        <dbReference type="EMBL" id="BBO92665.1"/>
    </source>
</evidence>
<feature type="active site" description="Charge relay system" evidence="5">
    <location>
        <position position="184"/>
    </location>
</feature>
<dbReference type="InterPro" id="IPR023828">
    <property type="entry name" value="Peptidase_S8_Ser-AS"/>
</dbReference>
<keyword evidence="3 5" id="KW-0378">Hydrolase</keyword>
<comment type="similarity">
    <text evidence="1 5">Belongs to the peptidase S8 family.</text>
</comment>
<gene>
    <name evidence="7" type="ORF">DSCOOX_58450</name>
</gene>
<feature type="active site" description="Charge relay system" evidence="5">
    <location>
        <position position="221"/>
    </location>
</feature>
<dbReference type="PROSITE" id="PS00138">
    <property type="entry name" value="SUBTILASE_SER"/>
    <property type="match status" value="1"/>
</dbReference>
<dbReference type="AlphaFoldDB" id="A0A5K8AIZ6"/>
<name>A0A5K8AIZ6_9BACT</name>
<accession>A0A5K8AIZ6</accession>
<dbReference type="Gene3D" id="3.40.50.200">
    <property type="entry name" value="Peptidase S8/S53 domain"/>
    <property type="match status" value="1"/>
</dbReference>
<evidence type="ECO:0000256" key="5">
    <source>
        <dbReference type="PROSITE-ProRule" id="PRU01240"/>
    </source>
</evidence>
<dbReference type="InterPro" id="IPR036852">
    <property type="entry name" value="Peptidase_S8/S53_dom_sf"/>
</dbReference>
<dbReference type="RefSeq" id="WP_155313379.1">
    <property type="nucleotide sequence ID" value="NZ_AP021879.1"/>
</dbReference>
<evidence type="ECO:0000256" key="4">
    <source>
        <dbReference type="ARBA" id="ARBA00022825"/>
    </source>
</evidence>
<evidence type="ECO:0000313" key="8">
    <source>
        <dbReference type="Proteomes" id="UP000422108"/>
    </source>
</evidence>
<feature type="domain" description="Peptidase S8/S53" evidence="6">
    <location>
        <begin position="175"/>
        <end position="438"/>
    </location>
</feature>
<dbReference type="Proteomes" id="UP000422108">
    <property type="component" value="Chromosome"/>
</dbReference>
<protein>
    <recommendedName>
        <fullName evidence="6">Peptidase S8/S53 domain-containing protein</fullName>
    </recommendedName>
</protein>
<dbReference type="PANTHER" id="PTHR43806:SF11">
    <property type="entry name" value="CEREVISIN-RELATED"/>
    <property type="match status" value="1"/>
</dbReference>
<dbReference type="InterPro" id="IPR015500">
    <property type="entry name" value="Peptidase_S8_subtilisin-rel"/>
</dbReference>
<dbReference type="GO" id="GO:0004252">
    <property type="term" value="F:serine-type endopeptidase activity"/>
    <property type="evidence" value="ECO:0007669"/>
    <property type="project" value="UniProtKB-UniRule"/>
</dbReference>
<keyword evidence="4 5" id="KW-0720">Serine protease</keyword>
<dbReference type="PROSITE" id="PS51892">
    <property type="entry name" value="SUBTILASE"/>
    <property type="match status" value="1"/>
</dbReference>
<dbReference type="InterPro" id="IPR050131">
    <property type="entry name" value="Peptidase_S8_subtilisin-like"/>
</dbReference>
<feature type="active site" description="Charge relay system" evidence="5">
    <location>
        <position position="390"/>
    </location>
</feature>
<dbReference type="PANTHER" id="PTHR43806">
    <property type="entry name" value="PEPTIDASE S8"/>
    <property type="match status" value="1"/>
</dbReference>
<organism evidence="7 8">
    <name type="scientific">Desulfosarcina ovata subsp. ovata</name>
    <dbReference type="NCBI Taxonomy" id="2752305"/>
    <lineage>
        <taxon>Bacteria</taxon>
        <taxon>Pseudomonadati</taxon>
        <taxon>Thermodesulfobacteriota</taxon>
        <taxon>Desulfobacteria</taxon>
        <taxon>Desulfobacterales</taxon>
        <taxon>Desulfosarcinaceae</taxon>
        <taxon>Desulfosarcina</taxon>
    </lineage>
</organism>
<keyword evidence="2 5" id="KW-0645">Protease</keyword>
<dbReference type="GO" id="GO:0006508">
    <property type="term" value="P:proteolysis"/>
    <property type="evidence" value="ECO:0007669"/>
    <property type="project" value="UniProtKB-KW"/>
</dbReference>
<dbReference type="SUPFAM" id="SSF52743">
    <property type="entry name" value="Subtilisin-like"/>
    <property type="match status" value="1"/>
</dbReference>
<dbReference type="PRINTS" id="PR00723">
    <property type="entry name" value="SUBTILISIN"/>
</dbReference>
<keyword evidence="8" id="KW-1185">Reference proteome</keyword>
<proteinExistence type="inferred from homology"/>
<evidence type="ECO:0000256" key="1">
    <source>
        <dbReference type="ARBA" id="ARBA00011073"/>
    </source>
</evidence>
<reference evidence="7 8" key="1">
    <citation type="submission" date="2019-11" db="EMBL/GenBank/DDBJ databases">
        <title>Comparative genomics of hydrocarbon-degrading Desulfosarcina strains.</title>
        <authorList>
            <person name="Watanabe M."/>
            <person name="Kojima H."/>
            <person name="Fukui M."/>
        </authorList>
    </citation>
    <scope>NUCLEOTIDE SEQUENCE [LARGE SCALE GENOMIC DNA]</scope>
    <source>
        <strain evidence="8">oXyS1</strain>
    </source>
</reference>
<sequence>MMKTTKIKSLAAVAAVVTLALVLATGGWARAGEIGARLTETMASTAPDEAMPVIIRLNNTVDVETGHASQKAASRLSALLKDNAHTSQGLLRATLRAKGIQEMLSLWIINGIAVRLTPEQILEFAGHPDVASIVLDDTIYAPIDPETELTMSSGSAWDNLGAIQAPAMRAAGIDGSGVVVATMDSGVDADHPDLTASWRGGGNSWFDPHGEHSTPYDSTGHGTAVMGVLAGGSAIGVAPGAKWIAVKLFSDSGTASYSDIHLGYQWLLDPDGLPDTADAPHVINNSWGLSGAEGQCITEFQQDVQTLKAAGIAMVFSGGNGGPYASSNTSPANYPESFAVGAVDQTGTIAVFSGRGPSACGGLFPEVSAPGVDVNTANKYGGYGAVTGTSIAAPHAAGAMALLKDAYPGAPVVEMEDALMQSAVDLGEPLEDNASGYGLVQAAAAGTFLSNPPGCADSDNDGYFSTDGCGTLEDCDDDNVDRNPSASDIKNDGIDQNCNGYDLTIDIVSAVYLAADQKLTVEATSDLGKDAALELVGYGSMGWNRKKSLWSISVRNVPQDPGNIAVGGVEGYTASATTLDAGGGGSGGGGNYGKGKKK</sequence>
<evidence type="ECO:0000259" key="6">
    <source>
        <dbReference type="Pfam" id="PF00082"/>
    </source>
</evidence>
<dbReference type="InterPro" id="IPR000209">
    <property type="entry name" value="Peptidase_S8/S53_dom"/>
</dbReference>
<dbReference type="EMBL" id="AP021879">
    <property type="protein sequence ID" value="BBO92665.1"/>
    <property type="molecule type" value="Genomic_DNA"/>
</dbReference>